<evidence type="ECO:0000256" key="3">
    <source>
        <dbReference type="PROSITE-ProRule" id="PRU00169"/>
    </source>
</evidence>
<feature type="domain" description="Histidine kinase" evidence="6">
    <location>
        <begin position="452"/>
        <end position="708"/>
    </location>
</feature>
<feature type="domain" description="Response regulatory" evidence="7">
    <location>
        <begin position="934"/>
        <end position="1064"/>
    </location>
</feature>
<feature type="region of interest" description="Disordered" evidence="5">
    <location>
        <begin position="903"/>
        <end position="926"/>
    </location>
</feature>
<name>A0AAV9JFP8_9PEZI</name>
<evidence type="ECO:0000256" key="2">
    <source>
        <dbReference type="ARBA" id="ARBA00023012"/>
    </source>
</evidence>
<dbReference type="Pfam" id="PF02518">
    <property type="entry name" value="HATPase_c"/>
    <property type="match status" value="1"/>
</dbReference>
<dbReference type="PANTHER" id="PTHR45339">
    <property type="entry name" value="HYBRID SIGNAL TRANSDUCTION HISTIDINE KINASE J"/>
    <property type="match status" value="1"/>
</dbReference>
<proteinExistence type="predicted"/>
<dbReference type="SMART" id="SM00448">
    <property type="entry name" value="REC"/>
    <property type="match status" value="1"/>
</dbReference>
<comment type="caution">
    <text evidence="8">The sequence shown here is derived from an EMBL/GenBank/DDBJ whole genome shotgun (WGS) entry which is preliminary data.</text>
</comment>
<gene>
    <name evidence="8" type="ORF">LTR36_004519</name>
</gene>
<evidence type="ECO:0000256" key="5">
    <source>
        <dbReference type="SAM" id="MobiDB-lite"/>
    </source>
</evidence>
<organism evidence="8 9">
    <name type="scientific">Oleoguttula mirabilis</name>
    <dbReference type="NCBI Taxonomy" id="1507867"/>
    <lineage>
        <taxon>Eukaryota</taxon>
        <taxon>Fungi</taxon>
        <taxon>Dikarya</taxon>
        <taxon>Ascomycota</taxon>
        <taxon>Pezizomycotina</taxon>
        <taxon>Dothideomycetes</taxon>
        <taxon>Dothideomycetidae</taxon>
        <taxon>Mycosphaerellales</taxon>
        <taxon>Teratosphaeriaceae</taxon>
        <taxon>Oleoguttula</taxon>
    </lineage>
</organism>
<dbReference type="InterPro" id="IPR004358">
    <property type="entry name" value="Sig_transdc_His_kin-like_C"/>
</dbReference>
<dbReference type="Gene3D" id="3.30.565.10">
    <property type="entry name" value="Histidine kinase-like ATPase, C-terminal domain"/>
    <property type="match status" value="1"/>
</dbReference>
<evidence type="ECO:0000313" key="9">
    <source>
        <dbReference type="Proteomes" id="UP001324427"/>
    </source>
</evidence>
<dbReference type="Pfam" id="PF00072">
    <property type="entry name" value="Response_reg"/>
    <property type="match status" value="1"/>
</dbReference>
<feature type="region of interest" description="Disordered" evidence="5">
    <location>
        <begin position="512"/>
        <end position="536"/>
    </location>
</feature>
<dbReference type="SUPFAM" id="SSF52172">
    <property type="entry name" value="CheY-like"/>
    <property type="match status" value="1"/>
</dbReference>
<dbReference type="SUPFAM" id="SSF47384">
    <property type="entry name" value="Homodimeric domain of signal transducing histidine kinase"/>
    <property type="match status" value="1"/>
</dbReference>
<dbReference type="InterPro" id="IPR005467">
    <property type="entry name" value="His_kinase_dom"/>
</dbReference>
<dbReference type="InterPro" id="IPR001789">
    <property type="entry name" value="Sig_transdc_resp-reg_receiver"/>
</dbReference>
<evidence type="ECO:0000259" key="6">
    <source>
        <dbReference type="PROSITE" id="PS50109"/>
    </source>
</evidence>
<dbReference type="InterPro" id="IPR036097">
    <property type="entry name" value="HisK_dim/P_sf"/>
</dbReference>
<evidence type="ECO:0000313" key="8">
    <source>
        <dbReference type="EMBL" id="KAK4544021.1"/>
    </source>
</evidence>
<dbReference type="AlphaFoldDB" id="A0AAV9JFP8"/>
<keyword evidence="2" id="KW-0902">Two-component regulatory system</keyword>
<dbReference type="Gene3D" id="3.40.50.2300">
    <property type="match status" value="1"/>
</dbReference>
<dbReference type="InterPro" id="IPR003594">
    <property type="entry name" value="HATPase_dom"/>
</dbReference>
<sequence>MEEELPLGTWRPRDVRDRTQSGGVDDRLRIWEVRKYCQLKPTLASGPIKGSPSASTDCASEHGEADYALAALLRCLIYELHADLAMVSLLDETTQHFLSGAARSQTHFAKATLESTKWYGCDMIQHAGGLCPRTILITGDMKPTVYEELDLTQPEYTKNLPVVNGEIARLRYYAGAPIKTVDGRNIGTVFLFREQPASECMNAIEAAFLTETARQVMRQLEQSLRALEGKRSAMFNDAFASLTRGQQSKMPELKRSLSSREAEAFVSDIYKNAADLLMTSCELDGVFFQQVPARMHSVLPKSTDGSRRITTILAQATKSGVSASEGCPRGLLTDLLKGWPDGETFHRTLTTANQSWLAGSGSSVLGEGNVIPCQALAEAFPEASQLLIMPIWDSVHERVVAIAVGWALGWSRVYTTSSDLGPMSAFCQAVITQVRRFEAQHMDRKKSDFLGSISHEMRSPLHGTLANLELLLGTECTAEQRDMVDGAIGSGRQLLDTIDQILEYSQISSVDTGRPPLTRSGSVSSQQSARSTSGEPARADFLRLAEELVEHVVYRSSAHEYESLQGGPMPAGTGYLGPPIVLDTCAMSSAVLGHPAAFRTSLINLMSNAIKYTMRGCIRVSVEVQASSTSSEGNNLIIVVADCGKGMSGDYLANHLFVPFAQGDHLEPGTGLGLPLLKRTAESIGGSVLVESDESEGTTVKVSLPVYMHQLDGNSQNHVSERMSELSVQDGDQPILRAQLYSCVQHSKERRDVRSREMLQSSLEKSLRRVGTQLEPWNPTSPPDMVIISHDDVHEVESWIGEREGLRWLILSRNAKPPSLPNLGSATRPMFATLTGPILPSKLQSAVKGLFPDKFDAAGNHFPVRDPLAASDGPTALIAVDNLSDVRNADEKLNGADEQLPKVEQPAVETEDATTDVATNKPSCETAKLPPKPNMLLVDDNAINLKVLSLYARKCGVINTTSVRDGKEAVDAFQNALENTPFDVILMDLSMPVMTGFEATAAIRAIERESNGNQDHQPRASFIAALTSLVSAKDRNAAYEAGVDQYITKPAGVKHVRDVIDAWVRARAPTAEAEDVSAVAQSKMTNYD</sequence>
<feature type="compositionally biased region" description="Basic and acidic residues" evidence="5">
    <location>
        <begin position="11"/>
        <end position="21"/>
    </location>
</feature>
<dbReference type="InterPro" id="IPR003661">
    <property type="entry name" value="HisK_dim/P_dom"/>
</dbReference>
<dbReference type="Pfam" id="PF00512">
    <property type="entry name" value="HisKA"/>
    <property type="match status" value="1"/>
</dbReference>
<keyword evidence="9" id="KW-1185">Reference proteome</keyword>
<dbReference type="InterPro" id="IPR036890">
    <property type="entry name" value="HATPase_C_sf"/>
</dbReference>
<dbReference type="EMBL" id="JAVFHQ010000027">
    <property type="protein sequence ID" value="KAK4544021.1"/>
    <property type="molecule type" value="Genomic_DNA"/>
</dbReference>
<dbReference type="CDD" id="cd17546">
    <property type="entry name" value="REC_hyHK_CKI1_RcsC-like"/>
    <property type="match status" value="1"/>
</dbReference>
<dbReference type="PANTHER" id="PTHR45339:SF1">
    <property type="entry name" value="HYBRID SIGNAL TRANSDUCTION HISTIDINE KINASE J"/>
    <property type="match status" value="1"/>
</dbReference>
<dbReference type="PROSITE" id="PS50109">
    <property type="entry name" value="HIS_KIN"/>
    <property type="match status" value="1"/>
</dbReference>
<dbReference type="PRINTS" id="PR00344">
    <property type="entry name" value="BCTRLSENSOR"/>
</dbReference>
<dbReference type="InterPro" id="IPR011006">
    <property type="entry name" value="CheY-like_superfamily"/>
</dbReference>
<dbReference type="PROSITE" id="PS50110">
    <property type="entry name" value="RESPONSE_REGULATORY"/>
    <property type="match status" value="1"/>
</dbReference>
<dbReference type="SUPFAM" id="SSF55781">
    <property type="entry name" value="GAF domain-like"/>
    <property type="match status" value="1"/>
</dbReference>
<feature type="modified residue" description="4-aspartylphosphate" evidence="3">
    <location>
        <position position="988"/>
    </location>
</feature>
<feature type="region of interest" description="Disordered" evidence="5">
    <location>
        <begin position="1"/>
        <end position="21"/>
    </location>
</feature>
<accession>A0AAV9JFP8</accession>
<protein>
    <submittedName>
        <fullName evidence="8">Uncharacterized protein</fullName>
    </submittedName>
</protein>
<dbReference type="Gene3D" id="1.10.287.130">
    <property type="match status" value="1"/>
</dbReference>
<dbReference type="SMART" id="SM00388">
    <property type="entry name" value="HisKA"/>
    <property type="match status" value="1"/>
</dbReference>
<evidence type="ECO:0000259" key="7">
    <source>
        <dbReference type="PROSITE" id="PS50110"/>
    </source>
</evidence>
<keyword evidence="1 3" id="KW-0597">Phosphoprotein</keyword>
<dbReference type="SUPFAM" id="SSF55874">
    <property type="entry name" value="ATPase domain of HSP90 chaperone/DNA topoisomerase II/histidine kinase"/>
    <property type="match status" value="1"/>
</dbReference>
<dbReference type="Proteomes" id="UP001324427">
    <property type="component" value="Unassembled WGS sequence"/>
</dbReference>
<keyword evidence="4" id="KW-0175">Coiled coil</keyword>
<dbReference type="SMART" id="SM00387">
    <property type="entry name" value="HATPase_c"/>
    <property type="match status" value="1"/>
</dbReference>
<evidence type="ECO:0000256" key="1">
    <source>
        <dbReference type="ARBA" id="ARBA00022553"/>
    </source>
</evidence>
<feature type="compositionally biased region" description="Low complexity" evidence="5">
    <location>
        <begin position="518"/>
        <end position="534"/>
    </location>
</feature>
<reference evidence="8 9" key="1">
    <citation type="submission" date="2021-11" db="EMBL/GenBank/DDBJ databases">
        <title>Black yeast isolated from Biological Soil Crust.</title>
        <authorList>
            <person name="Kurbessoian T."/>
        </authorList>
    </citation>
    <scope>NUCLEOTIDE SEQUENCE [LARGE SCALE GENOMIC DNA]</scope>
    <source>
        <strain evidence="8 9">CCFEE 5522</strain>
    </source>
</reference>
<evidence type="ECO:0000256" key="4">
    <source>
        <dbReference type="SAM" id="Coils"/>
    </source>
</evidence>
<feature type="coiled-coil region" evidence="4">
    <location>
        <begin position="210"/>
        <end position="237"/>
    </location>
</feature>
<dbReference type="GO" id="GO:0000155">
    <property type="term" value="F:phosphorelay sensor kinase activity"/>
    <property type="evidence" value="ECO:0007669"/>
    <property type="project" value="InterPro"/>
</dbReference>
<dbReference type="CDD" id="cd00082">
    <property type="entry name" value="HisKA"/>
    <property type="match status" value="1"/>
</dbReference>